<dbReference type="Gene3D" id="3.90.190.10">
    <property type="entry name" value="Protein tyrosine phosphatase superfamily"/>
    <property type="match status" value="1"/>
</dbReference>
<protein>
    <submittedName>
        <fullName evidence="5">Dual specificity protein phosphatase, putative</fullName>
    </submittedName>
</protein>
<dbReference type="STRING" id="329726.AM1_5588"/>
<organism evidence="5 6">
    <name type="scientific">Acaryochloris marina (strain MBIC 11017)</name>
    <dbReference type="NCBI Taxonomy" id="329726"/>
    <lineage>
        <taxon>Bacteria</taxon>
        <taxon>Bacillati</taxon>
        <taxon>Cyanobacteriota</taxon>
        <taxon>Cyanophyceae</taxon>
        <taxon>Acaryochloridales</taxon>
        <taxon>Acaryochloridaceae</taxon>
        <taxon>Acaryochloris</taxon>
    </lineage>
</organism>
<dbReference type="InterPro" id="IPR029021">
    <property type="entry name" value="Prot-tyrosine_phosphatase-like"/>
</dbReference>
<dbReference type="InterPro" id="IPR016130">
    <property type="entry name" value="Tyr_Pase_AS"/>
</dbReference>
<evidence type="ECO:0000313" key="6">
    <source>
        <dbReference type="Proteomes" id="UP000000268"/>
    </source>
</evidence>
<dbReference type="InterPro" id="IPR020422">
    <property type="entry name" value="TYR_PHOSPHATASE_DUAL_dom"/>
</dbReference>
<dbReference type="eggNOG" id="COG2453">
    <property type="taxonomic scope" value="Bacteria"/>
</dbReference>
<keyword evidence="1" id="KW-0378">Hydrolase</keyword>
<dbReference type="Proteomes" id="UP000000268">
    <property type="component" value="Chromosome"/>
</dbReference>
<dbReference type="HOGENOM" id="CLU_047330_4_0_3"/>
<dbReference type="RefSeq" id="WP_012165759.1">
    <property type="nucleotide sequence ID" value="NC_009925.1"/>
</dbReference>
<dbReference type="AlphaFoldDB" id="B0CF23"/>
<dbReference type="GO" id="GO:0005737">
    <property type="term" value="C:cytoplasm"/>
    <property type="evidence" value="ECO:0007669"/>
    <property type="project" value="TreeGrafter"/>
</dbReference>
<dbReference type="PANTHER" id="PTHR10159:SF519">
    <property type="entry name" value="DUAL SPECIFICITY PROTEIN PHOSPHATASE MPK3"/>
    <property type="match status" value="1"/>
</dbReference>
<dbReference type="PROSITE" id="PS50054">
    <property type="entry name" value="TYR_PHOSPHATASE_DUAL"/>
    <property type="match status" value="1"/>
</dbReference>
<dbReference type="SUPFAM" id="SSF52799">
    <property type="entry name" value="(Phosphotyrosine protein) phosphatases II"/>
    <property type="match status" value="1"/>
</dbReference>
<dbReference type="EMBL" id="CP000828">
    <property type="protein sequence ID" value="ABW30539.1"/>
    <property type="molecule type" value="Genomic_DNA"/>
</dbReference>
<dbReference type="CDD" id="cd14498">
    <property type="entry name" value="DSP"/>
    <property type="match status" value="1"/>
</dbReference>
<feature type="domain" description="Tyrosine specific protein phosphatases" evidence="4">
    <location>
        <begin position="74"/>
        <end position="142"/>
    </location>
</feature>
<dbReference type="GO" id="GO:0004721">
    <property type="term" value="F:phosphoprotein phosphatase activity"/>
    <property type="evidence" value="ECO:0007669"/>
    <property type="project" value="UniProtKB-KW"/>
</dbReference>
<dbReference type="InterPro" id="IPR000340">
    <property type="entry name" value="Dual-sp_phosphatase_cat-dom"/>
</dbReference>
<dbReference type="PROSITE" id="PS00383">
    <property type="entry name" value="TYR_PHOSPHATASE_1"/>
    <property type="match status" value="1"/>
</dbReference>
<evidence type="ECO:0000259" key="4">
    <source>
        <dbReference type="PROSITE" id="PS50056"/>
    </source>
</evidence>
<dbReference type="Pfam" id="PF00782">
    <property type="entry name" value="DSPc"/>
    <property type="match status" value="1"/>
</dbReference>
<dbReference type="PANTHER" id="PTHR10159">
    <property type="entry name" value="DUAL SPECIFICITY PROTEIN PHOSPHATASE"/>
    <property type="match status" value="1"/>
</dbReference>
<dbReference type="OrthoDB" id="556386at2"/>
<dbReference type="InterPro" id="IPR000387">
    <property type="entry name" value="Tyr_Pase_dom"/>
</dbReference>
<feature type="domain" description="Tyrosine-protein phosphatase" evidence="3">
    <location>
        <begin position="4"/>
        <end position="153"/>
    </location>
</feature>
<gene>
    <name evidence="5" type="ordered locus">AM1_5588</name>
</gene>
<name>B0CF23_ACAM1</name>
<accession>B0CF23</accession>
<evidence type="ECO:0000256" key="1">
    <source>
        <dbReference type="ARBA" id="ARBA00022801"/>
    </source>
</evidence>
<evidence type="ECO:0000313" key="5">
    <source>
        <dbReference type="EMBL" id="ABW30539.1"/>
    </source>
</evidence>
<evidence type="ECO:0000256" key="2">
    <source>
        <dbReference type="ARBA" id="ARBA00022912"/>
    </source>
</evidence>
<sequence>MPKRFSWIIPNQLAVGSFPHQTTSASQLRREGITAILCLNEEGEQPVPDDIQHGFLWQRVPIPDGFTGGVPSEEQFDQALKILNRWQRKGHVVYVHCLAGVGRSASVCCLYVAQKQGLGLEDAIAFVKEQHHYASPDKNQVQVMRSYLASTDE</sequence>
<keyword evidence="2" id="KW-0904">Protein phosphatase</keyword>
<evidence type="ECO:0000259" key="3">
    <source>
        <dbReference type="PROSITE" id="PS50054"/>
    </source>
</evidence>
<dbReference type="SMART" id="SM00195">
    <property type="entry name" value="DSPc"/>
    <property type="match status" value="1"/>
</dbReference>
<dbReference type="PROSITE" id="PS50056">
    <property type="entry name" value="TYR_PHOSPHATASE_2"/>
    <property type="match status" value="1"/>
</dbReference>
<dbReference type="FunFam" id="3.90.190.10:FF:000157">
    <property type="entry name" value="Protein-tyrosine phosphatase"/>
    <property type="match status" value="1"/>
</dbReference>
<reference evidence="5 6" key="1">
    <citation type="journal article" date="2008" name="Proc. Natl. Acad. Sci. U.S.A.">
        <title>Niche adaptation and genome expansion in the chlorophyll d-producing cyanobacterium Acaryochloris marina.</title>
        <authorList>
            <person name="Swingley W.D."/>
            <person name="Chen M."/>
            <person name="Cheung P.C."/>
            <person name="Conrad A.L."/>
            <person name="Dejesa L.C."/>
            <person name="Hao J."/>
            <person name="Honchak B.M."/>
            <person name="Karbach L.E."/>
            <person name="Kurdoglu A."/>
            <person name="Lahiri S."/>
            <person name="Mastrian S.D."/>
            <person name="Miyashita H."/>
            <person name="Page L."/>
            <person name="Ramakrishna P."/>
            <person name="Satoh S."/>
            <person name="Sattley W.M."/>
            <person name="Shimada Y."/>
            <person name="Taylor H.L."/>
            <person name="Tomo T."/>
            <person name="Tsuchiya T."/>
            <person name="Wang Z.T."/>
            <person name="Raymond J."/>
            <person name="Mimuro M."/>
            <person name="Blankenship R.E."/>
            <person name="Touchman J.W."/>
        </authorList>
    </citation>
    <scope>NUCLEOTIDE SEQUENCE [LARGE SCALE GENOMIC DNA]</scope>
    <source>
        <strain evidence="6">MBIC 11017</strain>
    </source>
</reference>
<keyword evidence="6" id="KW-1185">Reference proteome</keyword>
<dbReference type="KEGG" id="amr:AM1_5588"/>
<proteinExistence type="predicted"/>